<dbReference type="SUPFAM" id="SSF51735">
    <property type="entry name" value="NAD(P)-binding Rossmann-fold domains"/>
    <property type="match status" value="1"/>
</dbReference>
<dbReference type="Pfam" id="PF01370">
    <property type="entry name" value="Epimerase"/>
    <property type="match status" value="1"/>
</dbReference>
<evidence type="ECO:0000313" key="4">
    <source>
        <dbReference type="Proteomes" id="UP000019132"/>
    </source>
</evidence>
<dbReference type="EMBL" id="GL376585">
    <property type="status" value="NOT_ANNOTATED_CDS"/>
    <property type="molecule type" value="Genomic_DNA"/>
</dbReference>
<dbReference type="InterPro" id="IPR001509">
    <property type="entry name" value="Epimerase_deHydtase"/>
</dbReference>
<dbReference type="EnsemblProtists" id="PYU1_T007560">
    <property type="protein sequence ID" value="PYU1_T007560"/>
    <property type="gene ID" value="PYU1_G007544"/>
</dbReference>
<dbReference type="InParanoid" id="K3WRG6"/>
<proteinExistence type="predicted"/>
<dbReference type="Gene3D" id="3.40.50.720">
    <property type="entry name" value="NAD(P)-binding Rossmann-like Domain"/>
    <property type="match status" value="1"/>
</dbReference>
<accession>K3WRG6</accession>
<organism evidence="3 4">
    <name type="scientific">Globisporangium ultimum (strain ATCC 200006 / CBS 805.95 / DAOM BR144)</name>
    <name type="common">Pythium ultimum</name>
    <dbReference type="NCBI Taxonomy" id="431595"/>
    <lineage>
        <taxon>Eukaryota</taxon>
        <taxon>Sar</taxon>
        <taxon>Stramenopiles</taxon>
        <taxon>Oomycota</taxon>
        <taxon>Peronosporomycetes</taxon>
        <taxon>Pythiales</taxon>
        <taxon>Pythiaceae</taxon>
        <taxon>Globisporangium</taxon>
    </lineage>
</organism>
<dbReference type="AlphaFoldDB" id="K3WRG6"/>
<evidence type="ECO:0000256" key="1">
    <source>
        <dbReference type="SAM" id="MobiDB-lite"/>
    </source>
</evidence>
<dbReference type="VEuPathDB" id="FungiDB:PYU1_G007544"/>
<dbReference type="STRING" id="431595.K3WRG6"/>
<dbReference type="InterPro" id="IPR036291">
    <property type="entry name" value="NAD(P)-bd_dom_sf"/>
</dbReference>
<keyword evidence="4" id="KW-1185">Reference proteome</keyword>
<feature type="compositionally biased region" description="Low complexity" evidence="1">
    <location>
        <begin position="10"/>
        <end position="23"/>
    </location>
</feature>
<name>K3WRG6_GLOUD</name>
<feature type="region of interest" description="Disordered" evidence="1">
    <location>
        <begin position="1"/>
        <end position="23"/>
    </location>
</feature>
<feature type="domain" description="NAD-dependent epimerase/dehydratase" evidence="2">
    <location>
        <begin position="27"/>
        <end position="95"/>
    </location>
</feature>
<dbReference type="Proteomes" id="UP000019132">
    <property type="component" value="Unassembled WGS sequence"/>
</dbReference>
<sequence>MDNSSDHSIPDSPRSPSSSAPLIASTTGGAGFIGFHTCVALLERGDSVVVVDELNDYYDVKLKHSLDRVKIYIGDLCDQALVCRVIQDTRSEAIIY</sequence>
<protein>
    <recommendedName>
        <fullName evidence="2">NAD-dependent epimerase/dehydratase domain-containing protein</fullName>
    </recommendedName>
</protein>
<evidence type="ECO:0000259" key="2">
    <source>
        <dbReference type="Pfam" id="PF01370"/>
    </source>
</evidence>
<evidence type="ECO:0000313" key="3">
    <source>
        <dbReference type="EnsemblProtists" id="PYU1_T007560"/>
    </source>
</evidence>
<dbReference type="HOGENOM" id="CLU_170063_0_0_1"/>
<reference evidence="3" key="3">
    <citation type="submission" date="2015-02" db="UniProtKB">
        <authorList>
            <consortium name="EnsemblProtists"/>
        </authorList>
    </citation>
    <scope>IDENTIFICATION</scope>
    <source>
        <strain evidence="3">DAOM BR144</strain>
    </source>
</reference>
<reference evidence="4" key="2">
    <citation type="submission" date="2010-04" db="EMBL/GenBank/DDBJ databases">
        <authorList>
            <person name="Buell R."/>
            <person name="Hamilton J."/>
            <person name="Hostetler J."/>
        </authorList>
    </citation>
    <scope>NUCLEOTIDE SEQUENCE [LARGE SCALE GENOMIC DNA]</scope>
    <source>
        <strain evidence="4">DAOM:BR144</strain>
    </source>
</reference>
<reference evidence="4" key="1">
    <citation type="journal article" date="2010" name="Genome Biol.">
        <title>Genome sequence of the necrotrophic plant pathogen Pythium ultimum reveals original pathogenicity mechanisms and effector repertoire.</title>
        <authorList>
            <person name="Levesque C.A."/>
            <person name="Brouwer H."/>
            <person name="Cano L."/>
            <person name="Hamilton J.P."/>
            <person name="Holt C."/>
            <person name="Huitema E."/>
            <person name="Raffaele S."/>
            <person name="Robideau G.P."/>
            <person name="Thines M."/>
            <person name="Win J."/>
            <person name="Zerillo M.M."/>
            <person name="Beakes G.W."/>
            <person name="Boore J.L."/>
            <person name="Busam D."/>
            <person name="Dumas B."/>
            <person name="Ferriera S."/>
            <person name="Fuerstenberg S.I."/>
            <person name="Gachon C.M."/>
            <person name="Gaulin E."/>
            <person name="Govers F."/>
            <person name="Grenville-Briggs L."/>
            <person name="Horner N."/>
            <person name="Hostetler J."/>
            <person name="Jiang R.H."/>
            <person name="Johnson J."/>
            <person name="Krajaejun T."/>
            <person name="Lin H."/>
            <person name="Meijer H.J."/>
            <person name="Moore B."/>
            <person name="Morris P."/>
            <person name="Phuntmart V."/>
            <person name="Puiu D."/>
            <person name="Shetty J."/>
            <person name="Stajich J.E."/>
            <person name="Tripathy S."/>
            <person name="Wawra S."/>
            <person name="van West P."/>
            <person name="Whitty B.R."/>
            <person name="Coutinho P.M."/>
            <person name="Henrissat B."/>
            <person name="Martin F."/>
            <person name="Thomas P.D."/>
            <person name="Tyler B.M."/>
            <person name="De Vries R.P."/>
            <person name="Kamoun S."/>
            <person name="Yandell M."/>
            <person name="Tisserat N."/>
            <person name="Buell C.R."/>
        </authorList>
    </citation>
    <scope>NUCLEOTIDE SEQUENCE</scope>
    <source>
        <strain evidence="4">DAOM:BR144</strain>
    </source>
</reference>